<evidence type="ECO:0000256" key="2">
    <source>
        <dbReference type="ARBA" id="ARBA00022679"/>
    </source>
</evidence>
<evidence type="ECO:0000259" key="4">
    <source>
        <dbReference type="Pfam" id="PF00685"/>
    </source>
</evidence>
<dbReference type="PANTHER" id="PTHR11783">
    <property type="entry name" value="SULFOTRANSFERASE SULT"/>
    <property type="match status" value="1"/>
</dbReference>
<organism evidence="5 6">
    <name type="scientific">Kouleothrix aurantiaca</name>
    <dbReference type="NCBI Taxonomy" id="186479"/>
    <lineage>
        <taxon>Bacteria</taxon>
        <taxon>Bacillati</taxon>
        <taxon>Chloroflexota</taxon>
        <taxon>Chloroflexia</taxon>
        <taxon>Chloroflexales</taxon>
        <taxon>Roseiflexineae</taxon>
        <taxon>Roseiflexaceae</taxon>
        <taxon>Kouleothrix</taxon>
    </lineage>
</organism>
<keyword evidence="3" id="KW-0472">Membrane</keyword>
<keyword evidence="2" id="KW-0808">Transferase</keyword>
<dbReference type="InterPro" id="IPR027417">
    <property type="entry name" value="P-loop_NTPase"/>
</dbReference>
<dbReference type="SUPFAM" id="SSF52540">
    <property type="entry name" value="P-loop containing nucleoside triphosphate hydrolases"/>
    <property type="match status" value="1"/>
</dbReference>
<evidence type="ECO:0000313" key="6">
    <source>
        <dbReference type="Proteomes" id="UP000050509"/>
    </source>
</evidence>
<dbReference type="EMBL" id="LJCR01000671">
    <property type="protein sequence ID" value="KPV52066.1"/>
    <property type="molecule type" value="Genomic_DNA"/>
</dbReference>
<dbReference type="GO" id="GO:0008146">
    <property type="term" value="F:sulfotransferase activity"/>
    <property type="evidence" value="ECO:0007669"/>
    <property type="project" value="InterPro"/>
</dbReference>
<keyword evidence="3" id="KW-1133">Transmembrane helix</keyword>
<comment type="similarity">
    <text evidence="1">Belongs to the sulfotransferase 1 family.</text>
</comment>
<protein>
    <recommendedName>
        <fullName evidence="4">Sulfotransferase domain-containing protein</fullName>
    </recommendedName>
</protein>
<evidence type="ECO:0000256" key="3">
    <source>
        <dbReference type="SAM" id="Phobius"/>
    </source>
</evidence>
<gene>
    <name evidence="5" type="ORF">SE17_17665</name>
</gene>
<dbReference type="Gene3D" id="3.40.50.300">
    <property type="entry name" value="P-loop containing nucleotide triphosphate hydrolases"/>
    <property type="match status" value="1"/>
</dbReference>
<name>A0A0P9D280_9CHLR</name>
<dbReference type="Proteomes" id="UP000050509">
    <property type="component" value="Unassembled WGS sequence"/>
</dbReference>
<feature type="domain" description="Sulfotransferase" evidence="4">
    <location>
        <begin position="66"/>
        <end position="259"/>
    </location>
</feature>
<dbReference type="InterPro" id="IPR000863">
    <property type="entry name" value="Sulfotransferase_dom"/>
</dbReference>
<proteinExistence type="inferred from homology"/>
<evidence type="ECO:0000256" key="1">
    <source>
        <dbReference type="ARBA" id="ARBA00005771"/>
    </source>
</evidence>
<accession>A0A0P9D280</accession>
<keyword evidence="3" id="KW-0812">Transmembrane</keyword>
<reference evidence="5 6" key="1">
    <citation type="submission" date="2015-09" db="EMBL/GenBank/DDBJ databases">
        <title>Draft genome sequence of Kouleothrix aurantiaca JCM 19913.</title>
        <authorList>
            <person name="Hemp J."/>
        </authorList>
    </citation>
    <scope>NUCLEOTIDE SEQUENCE [LARGE SCALE GENOMIC DNA]</scope>
    <source>
        <strain evidence="5 6">COM-B</strain>
    </source>
</reference>
<dbReference type="Pfam" id="PF00685">
    <property type="entry name" value="Sulfotransfer_1"/>
    <property type="match status" value="1"/>
</dbReference>
<feature type="transmembrane region" description="Helical" evidence="3">
    <location>
        <begin position="12"/>
        <end position="32"/>
    </location>
</feature>
<sequence>MTRRKPNVLHHLRSLVQVPIMLVTFSGMWLAATLGFTEQTFRFLGRGMQSPRLKAKAFRGYRPTRRDVFVCTYSKSGTNWAMQIAYQIATHGQGEFEHIHDVVPWPESPLPTIVPLSDPATYEHTPTGMRVIKTHLESNYVPYNSEAKYIVIVRDPKEIFVSSYFFSGGMLPKSVMIPVEKWLKLFLSNDFPYGSWAAHVASYWPWRVFPNVLFLSYAAMKADPAETVRQIARLMKVNLSDEALARVLEKSSFASMKQIDQKFSPVAPFPFDRLMG</sequence>
<comment type="caution">
    <text evidence="5">The sequence shown here is derived from an EMBL/GenBank/DDBJ whole genome shotgun (WGS) entry which is preliminary data.</text>
</comment>
<feature type="non-terminal residue" evidence="5">
    <location>
        <position position="276"/>
    </location>
</feature>
<dbReference type="AlphaFoldDB" id="A0A0P9D280"/>
<keyword evidence="6" id="KW-1185">Reference proteome</keyword>
<evidence type="ECO:0000313" key="5">
    <source>
        <dbReference type="EMBL" id="KPV52066.1"/>
    </source>
</evidence>